<dbReference type="InterPro" id="IPR005151">
    <property type="entry name" value="Tail-specific_protease"/>
</dbReference>
<proteinExistence type="predicted"/>
<evidence type="ECO:0000259" key="5">
    <source>
        <dbReference type="SMART" id="SM00245"/>
    </source>
</evidence>
<dbReference type="InterPro" id="IPR004447">
    <property type="entry name" value="Peptidase_S41A"/>
</dbReference>
<evidence type="ECO:0000256" key="4">
    <source>
        <dbReference type="SAM" id="Phobius"/>
    </source>
</evidence>
<dbReference type="GO" id="GO:0030288">
    <property type="term" value="C:outer membrane-bounded periplasmic space"/>
    <property type="evidence" value="ECO:0007669"/>
    <property type="project" value="TreeGrafter"/>
</dbReference>
<dbReference type="EMBL" id="AMFJ01000362">
    <property type="protein sequence ID" value="EKE28145.1"/>
    <property type="molecule type" value="Genomic_DNA"/>
</dbReference>
<keyword evidence="2" id="KW-0378">Hydrolase</keyword>
<feature type="transmembrane region" description="Helical" evidence="4">
    <location>
        <begin position="9"/>
        <end position="27"/>
    </location>
</feature>
<dbReference type="SUPFAM" id="SSF50156">
    <property type="entry name" value="PDZ domain-like"/>
    <property type="match status" value="1"/>
</dbReference>
<organism evidence="6">
    <name type="scientific">uncultured bacterium</name>
    <name type="common">gcode 4</name>
    <dbReference type="NCBI Taxonomy" id="1234023"/>
    <lineage>
        <taxon>Bacteria</taxon>
        <taxon>environmental samples</taxon>
    </lineage>
</organism>
<keyword evidence="4" id="KW-0812">Transmembrane</keyword>
<dbReference type="NCBIfam" id="TIGR00225">
    <property type="entry name" value="prc"/>
    <property type="match status" value="1"/>
</dbReference>
<name>K2GXM7_9BACT</name>
<keyword evidence="4" id="KW-1133">Transmembrane helix</keyword>
<protein>
    <recommendedName>
        <fullName evidence="5">Tail specific protease domain-containing protein</fullName>
    </recommendedName>
</protein>
<keyword evidence="3" id="KW-0720">Serine protease</keyword>
<evidence type="ECO:0000256" key="2">
    <source>
        <dbReference type="ARBA" id="ARBA00022801"/>
    </source>
</evidence>
<dbReference type="GO" id="GO:0006508">
    <property type="term" value="P:proteolysis"/>
    <property type="evidence" value="ECO:0007669"/>
    <property type="project" value="UniProtKB-KW"/>
</dbReference>
<feature type="domain" description="Tail specific protease" evidence="5">
    <location>
        <begin position="198"/>
        <end position="387"/>
    </location>
</feature>
<dbReference type="Gene3D" id="3.30.750.44">
    <property type="match status" value="1"/>
</dbReference>
<dbReference type="Pfam" id="PF03572">
    <property type="entry name" value="Peptidase_S41"/>
    <property type="match status" value="1"/>
</dbReference>
<dbReference type="PANTHER" id="PTHR32060">
    <property type="entry name" value="TAIL-SPECIFIC PROTEASE"/>
    <property type="match status" value="1"/>
</dbReference>
<evidence type="ECO:0000256" key="1">
    <source>
        <dbReference type="ARBA" id="ARBA00022670"/>
    </source>
</evidence>
<evidence type="ECO:0000256" key="3">
    <source>
        <dbReference type="ARBA" id="ARBA00022825"/>
    </source>
</evidence>
<dbReference type="SUPFAM" id="SSF52096">
    <property type="entry name" value="ClpP/crotonase"/>
    <property type="match status" value="1"/>
</dbReference>
<dbReference type="Gene3D" id="3.90.226.10">
    <property type="entry name" value="2-enoyl-CoA Hydratase, Chain A, domain 1"/>
    <property type="match status" value="1"/>
</dbReference>
<keyword evidence="4" id="KW-0472">Membrane</keyword>
<keyword evidence="1" id="KW-0645">Protease</keyword>
<comment type="caution">
    <text evidence="6">The sequence shown here is derived from an EMBL/GenBank/DDBJ whole genome shotgun (WGS) entry which is preliminary data.</text>
</comment>
<dbReference type="AlphaFoldDB" id="K2GXM7"/>
<dbReference type="Gene3D" id="2.30.42.10">
    <property type="match status" value="1"/>
</dbReference>
<dbReference type="InterPro" id="IPR029045">
    <property type="entry name" value="ClpP/crotonase-like_dom_sf"/>
</dbReference>
<dbReference type="GO" id="GO:0008236">
    <property type="term" value="F:serine-type peptidase activity"/>
    <property type="evidence" value="ECO:0007669"/>
    <property type="project" value="UniProtKB-KW"/>
</dbReference>
<gene>
    <name evidence="6" type="ORF">ACD_3C00088G0006</name>
</gene>
<sequence length="447" mass="53549">MTYKFNKQYILTIVFILFAFFCWYIVWQKDFVGNVTDQYNKEKQQNILQDFNNVFKKDKNVDLKLFNEAYDIISNNYYWFKNLSDKDLVYWMIKWLVGSLKDKHSEFFDIDETKKFNEALSWDFEGIGAVVEKNDFWVSVDRIIAWSPAKEAWILNWDIITKANSEDLKNLTVNDAVSKIRWPAGTVVKLEILRVWEKEIIIKEVTRRKINIPSVESKILDNKVGYIMLSIFWEKTGDEFKQSLTELNNQNIKWLIIDLRDNWWGYLETAVSILSNFVEKDKVLVVTKEKNPLNNRSYFSYWNTNKKIPIVLLINWNSASASEITAWALKDYNLSILVWEKSYGKWSVQEPFVLSDWSEMKVTVAKWYTPLDHLIEWIWIQPDFEVIFQKEDYEKKYDRQLEEAKNIMSKFIETWDIIKTKEFFNLKKQSELKDKLDDITSSWNISK</sequence>
<dbReference type="InterPro" id="IPR036034">
    <property type="entry name" value="PDZ_sf"/>
</dbReference>
<accession>K2GXM7</accession>
<dbReference type="PANTHER" id="PTHR32060:SF30">
    <property type="entry name" value="CARBOXY-TERMINAL PROCESSING PROTEASE CTPA"/>
    <property type="match status" value="1"/>
</dbReference>
<reference evidence="6" key="1">
    <citation type="journal article" date="2012" name="Science">
        <title>Fermentation, hydrogen, and sulfur metabolism in multiple uncultivated bacterial phyla.</title>
        <authorList>
            <person name="Wrighton K.C."/>
            <person name="Thomas B.C."/>
            <person name="Sharon I."/>
            <person name="Miller C.S."/>
            <person name="Castelle C.J."/>
            <person name="VerBerkmoes N.C."/>
            <person name="Wilkins M.J."/>
            <person name="Hettich R.L."/>
            <person name="Lipton M.S."/>
            <person name="Williams K.H."/>
            <person name="Long P.E."/>
            <person name="Banfield J.F."/>
        </authorList>
    </citation>
    <scope>NUCLEOTIDE SEQUENCE [LARGE SCALE GENOMIC DNA]</scope>
</reference>
<evidence type="ECO:0000313" key="6">
    <source>
        <dbReference type="EMBL" id="EKE28145.1"/>
    </source>
</evidence>
<dbReference type="SMART" id="SM00245">
    <property type="entry name" value="TSPc"/>
    <property type="match status" value="1"/>
</dbReference>
<dbReference type="CDD" id="cd07560">
    <property type="entry name" value="Peptidase_S41_CPP"/>
    <property type="match status" value="1"/>
</dbReference>
<dbReference type="GO" id="GO:0004175">
    <property type="term" value="F:endopeptidase activity"/>
    <property type="evidence" value="ECO:0007669"/>
    <property type="project" value="TreeGrafter"/>
</dbReference>
<dbReference type="GO" id="GO:0007165">
    <property type="term" value="P:signal transduction"/>
    <property type="evidence" value="ECO:0007669"/>
    <property type="project" value="TreeGrafter"/>
</dbReference>